<reference evidence="1" key="1">
    <citation type="submission" date="2023-03" db="EMBL/GenBank/DDBJ databases">
        <authorList>
            <person name="Julca I."/>
        </authorList>
    </citation>
    <scope>NUCLEOTIDE SEQUENCE</scope>
</reference>
<sequence>MVDKQDESSNIERKKIAESNWFVGDGVVIIKLDGMLSDRGEQSYVSLGSMEEPQRDNLLIGCLLEGALKYVRNIASSKIVTKVKSKIQQGGGIPVQTRSKGAPSA</sequence>
<accession>A0AAV1D4V4</accession>
<keyword evidence="2" id="KW-1185">Reference proteome</keyword>
<protein>
    <submittedName>
        <fullName evidence="1">OLC1v1000896C1</fullName>
    </submittedName>
</protein>
<gene>
    <name evidence="1" type="ORF">OLC1_LOCUS11928</name>
</gene>
<dbReference type="EMBL" id="OX459121">
    <property type="protein sequence ID" value="CAI9102603.1"/>
    <property type="molecule type" value="Genomic_DNA"/>
</dbReference>
<organism evidence="1 2">
    <name type="scientific">Oldenlandia corymbosa var. corymbosa</name>
    <dbReference type="NCBI Taxonomy" id="529605"/>
    <lineage>
        <taxon>Eukaryota</taxon>
        <taxon>Viridiplantae</taxon>
        <taxon>Streptophyta</taxon>
        <taxon>Embryophyta</taxon>
        <taxon>Tracheophyta</taxon>
        <taxon>Spermatophyta</taxon>
        <taxon>Magnoliopsida</taxon>
        <taxon>eudicotyledons</taxon>
        <taxon>Gunneridae</taxon>
        <taxon>Pentapetalae</taxon>
        <taxon>asterids</taxon>
        <taxon>lamiids</taxon>
        <taxon>Gentianales</taxon>
        <taxon>Rubiaceae</taxon>
        <taxon>Rubioideae</taxon>
        <taxon>Spermacoceae</taxon>
        <taxon>Hedyotis-Oldenlandia complex</taxon>
        <taxon>Oldenlandia</taxon>
    </lineage>
</organism>
<name>A0AAV1D4V4_OLDCO</name>
<proteinExistence type="predicted"/>
<dbReference type="AlphaFoldDB" id="A0AAV1D4V4"/>
<dbReference type="Proteomes" id="UP001161247">
    <property type="component" value="Chromosome 4"/>
</dbReference>
<evidence type="ECO:0000313" key="2">
    <source>
        <dbReference type="Proteomes" id="UP001161247"/>
    </source>
</evidence>
<evidence type="ECO:0000313" key="1">
    <source>
        <dbReference type="EMBL" id="CAI9102603.1"/>
    </source>
</evidence>